<evidence type="ECO:0000313" key="1">
    <source>
        <dbReference type="EMBL" id="JAD20987.1"/>
    </source>
</evidence>
<sequence length="31" mass="3634">MSTRDQSAIYPNKISRCFSAIELYSYLFDTI</sequence>
<proteinExistence type="predicted"/>
<accession>A0A0A8YBZ4</accession>
<reference evidence="1" key="2">
    <citation type="journal article" date="2015" name="Data Brief">
        <title>Shoot transcriptome of the giant reed, Arundo donax.</title>
        <authorList>
            <person name="Barrero R.A."/>
            <person name="Guerrero F.D."/>
            <person name="Moolhuijzen P."/>
            <person name="Goolsby J.A."/>
            <person name="Tidwell J."/>
            <person name="Bellgard S.E."/>
            <person name="Bellgard M.I."/>
        </authorList>
    </citation>
    <scope>NUCLEOTIDE SEQUENCE</scope>
    <source>
        <tissue evidence="1">Shoot tissue taken approximately 20 cm above the soil surface</tissue>
    </source>
</reference>
<dbReference type="AlphaFoldDB" id="A0A0A8YBZ4"/>
<dbReference type="EMBL" id="GBRH01276908">
    <property type="protein sequence ID" value="JAD20987.1"/>
    <property type="molecule type" value="Transcribed_RNA"/>
</dbReference>
<organism evidence="1">
    <name type="scientific">Arundo donax</name>
    <name type="common">Giant reed</name>
    <name type="synonym">Donax arundinaceus</name>
    <dbReference type="NCBI Taxonomy" id="35708"/>
    <lineage>
        <taxon>Eukaryota</taxon>
        <taxon>Viridiplantae</taxon>
        <taxon>Streptophyta</taxon>
        <taxon>Embryophyta</taxon>
        <taxon>Tracheophyta</taxon>
        <taxon>Spermatophyta</taxon>
        <taxon>Magnoliopsida</taxon>
        <taxon>Liliopsida</taxon>
        <taxon>Poales</taxon>
        <taxon>Poaceae</taxon>
        <taxon>PACMAD clade</taxon>
        <taxon>Arundinoideae</taxon>
        <taxon>Arundineae</taxon>
        <taxon>Arundo</taxon>
    </lineage>
</organism>
<name>A0A0A8YBZ4_ARUDO</name>
<reference evidence="1" key="1">
    <citation type="submission" date="2014-09" db="EMBL/GenBank/DDBJ databases">
        <authorList>
            <person name="Magalhaes I.L.F."/>
            <person name="Oliveira U."/>
            <person name="Santos F.R."/>
            <person name="Vidigal T.H.D.A."/>
            <person name="Brescovit A.D."/>
            <person name="Santos A.J."/>
        </authorList>
    </citation>
    <scope>NUCLEOTIDE SEQUENCE</scope>
    <source>
        <tissue evidence="1">Shoot tissue taken approximately 20 cm above the soil surface</tissue>
    </source>
</reference>
<protein>
    <submittedName>
        <fullName evidence="1">Uncharacterized protein</fullName>
    </submittedName>
</protein>